<organism evidence="3 4">
    <name type="scientific">Edaphochlamys debaryana</name>
    <dbReference type="NCBI Taxonomy" id="47281"/>
    <lineage>
        <taxon>Eukaryota</taxon>
        <taxon>Viridiplantae</taxon>
        <taxon>Chlorophyta</taxon>
        <taxon>core chlorophytes</taxon>
        <taxon>Chlorophyceae</taxon>
        <taxon>CS clade</taxon>
        <taxon>Chlamydomonadales</taxon>
        <taxon>Chlamydomonadales incertae sedis</taxon>
        <taxon>Edaphochlamys</taxon>
    </lineage>
</organism>
<dbReference type="Proteomes" id="UP000612055">
    <property type="component" value="Unassembled WGS sequence"/>
</dbReference>
<reference evidence="3" key="1">
    <citation type="journal article" date="2020" name="bioRxiv">
        <title>Comparative genomics of Chlamydomonas.</title>
        <authorList>
            <person name="Craig R.J."/>
            <person name="Hasan A.R."/>
            <person name="Ness R.W."/>
            <person name="Keightley P.D."/>
        </authorList>
    </citation>
    <scope>NUCLEOTIDE SEQUENCE</scope>
    <source>
        <strain evidence="3">CCAP 11/70</strain>
    </source>
</reference>
<dbReference type="EMBL" id="JAEHOE010000109">
    <property type="protein sequence ID" value="KAG2486623.1"/>
    <property type="molecule type" value="Genomic_DNA"/>
</dbReference>
<protein>
    <recommendedName>
        <fullName evidence="2">Protein kinase domain-containing protein</fullName>
    </recommendedName>
</protein>
<dbReference type="PROSITE" id="PS50011">
    <property type="entry name" value="PROTEIN_KINASE_DOM"/>
    <property type="match status" value="1"/>
</dbReference>
<accession>A0A835XPK7</accession>
<dbReference type="InterPro" id="IPR000719">
    <property type="entry name" value="Prot_kinase_dom"/>
</dbReference>
<dbReference type="GO" id="GO:0005524">
    <property type="term" value="F:ATP binding"/>
    <property type="evidence" value="ECO:0007669"/>
    <property type="project" value="InterPro"/>
</dbReference>
<sequence>METSLDRLLYRRPDETPLPLPTVLHISLEVAKGLEYLHPTITHRDLKPGNVLLNDPHSPRPTVKLADFGLSRLRSTVVPTVTPDAGTPAYLAPEGFDAANYVITHQADMYSLAVLVWEMLAGSKPWQGCSLYEVAHALTTRGARLPLDSLPEARCPPRLRALLQQCWERDPRRRPAAAEAVKALALALLAYKAGLEAAGGNTPPQPGCGPGDVLGPGAAAQVARGGCTAPEQVGRPPLDSGSVAGRPEICTVAQQHPTSPEAAEDVGSPQQGTAAALAATPPPAEAAGGDGGAPVGTEDAQGRRWASAVLAAVPLTPRALQMEPCTAQASGGGGGGPAAAAEGEAAAAAGSSMQGAPSPGPRAERHDYLSASTLVMSADNTACDGLRNKAC</sequence>
<keyword evidence="4" id="KW-1185">Reference proteome</keyword>
<evidence type="ECO:0000259" key="2">
    <source>
        <dbReference type="PROSITE" id="PS50011"/>
    </source>
</evidence>
<evidence type="ECO:0000256" key="1">
    <source>
        <dbReference type="SAM" id="MobiDB-lite"/>
    </source>
</evidence>
<dbReference type="InterPro" id="IPR008271">
    <property type="entry name" value="Ser/Thr_kinase_AS"/>
</dbReference>
<dbReference type="OrthoDB" id="543893at2759"/>
<comment type="caution">
    <text evidence="3">The sequence shown here is derived from an EMBL/GenBank/DDBJ whole genome shotgun (WGS) entry which is preliminary data.</text>
</comment>
<dbReference type="SMART" id="SM00220">
    <property type="entry name" value="S_TKc"/>
    <property type="match status" value="1"/>
</dbReference>
<dbReference type="InterPro" id="IPR011009">
    <property type="entry name" value="Kinase-like_dom_sf"/>
</dbReference>
<dbReference type="PROSITE" id="PS00108">
    <property type="entry name" value="PROTEIN_KINASE_ST"/>
    <property type="match status" value="1"/>
</dbReference>
<dbReference type="AlphaFoldDB" id="A0A835XPK7"/>
<gene>
    <name evidence="3" type="ORF">HYH03_014680</name>
</gene>
<dbReference type="PANTHER" id="PTHR44329">
    <property type="entry name" value="SERINE/THREONINE-PROTEIN KINASE TNNI3K-RELATED"/>
    <property type="match status" value="1"/>
</dbReference>
<feature type="region of interest" description="Disordered" evidence="1">
    <location>
        <begin position="255"/>
        <end position="301"/>
    </location>
</feature>
<dbReference type="SUPFAM" id="SSF56112">
    <property type="entry name" value="Protein kinase-like (PK-like)"/>
    <property type="match status" value="1"/>
</dbReference>
<dbReference type="GO" id="GO:0004674">
    <property type="term" value="F:protein serine/threonine kinase activity"/>
    <property type="evidence" value="ECO:0007669"/>
    <property type="project" value="TreeGrafter"/>
</dbReference>
<proteinExistence type="predicted"/>
<feature type="region of interest" description="Disordered" evidence="1">
    <location>
        <begin position="326"/>
        <end position="369"/>
    </location>
</feature>
<evidence type="ECO:0000313" key="3">
    <source>
        <dbReference type="EMBL" id="KAG2486623.1"/>
    </source>
</evidence>
<dbReference type="Pfam" id="PF07714">
    <property type="entry name" value="PK_Tyr_Ser-Thr"/>
    <property type="match status" value="1"/>
</dbReference>
<dbReference type="InterPro" id="IPR051681">
    <property type="entry name" value="Ser/Thr_Kinases-Pseudokinases"/>
</dbReference>
<dbReference type="InterPro" id="IPR001245">
    <property type="entry name" value="Ser-Thr/Tyr_kinase_cat_dom"/>
</dbReference>
<name>A0A835XPK7_9CHLO</name>
<feature type="domain" description="Protein kinase" evidence="2">
    <location>
        <begin position="1"/>
        <end position="189"/>
    </location>
</feature>
<evidence type="ECO:0000313" key="4">
    <source>
        <dbReference type="Proteomes" id="UP000612055"/>
    </source>
</evidence>
<dbReference type="Gene3D" id="1.10.510.10">
    <property type="entry name" value="Transferase(Phosphotransferase) domain 1"/>
    <property type="match status" value="1"/>
</dbReference>
<feature type="compositionally biased region" description="Low complexity" evidence="1">
    <location>
        <begin position="338"/>
        <end position="357"/>
    </location>
</feature>